<dbReference type="InterPro" id="IPR002657">
    <property type="entry name" value="BilAc:Na_symport/Acr3"/>
</dbReference>
<feature type="transmembrane region" description="Helical" evidence="8">
    <location>
        <begin position="159"/>
        <end position="180"/>
    </location>
</feature>
<protein>
    <submittedName>
        <fullName evidence="10">Sodium Bile acid symporter family</fullName>
    </submittedName>
</protein>
<dbReference type="PANTHER" id="PTHR10361">
    <property type="entry name" value="SODIUM-BILE ACID COTRANSPORTER"/>
    <property type="match status" value="1"/>
</dbReference>
<evidence type="ECO:0000256" key="2">
    <source>
        <dbReference type="ARBA" id="ARBA00006528"/>
    </source>
</evidence>
<proteinExistence type="inferred from homology"/>
<evidence type="ECO:0000313" key="10">
    <source>
        <dbReference type="WBParaSite" id="L893_g32706.t1"/>
    </source>
</evidence>
<evidence type="ECO:0000256" key="5">
    <source>
        <dbReference type="ARBA" id="ARBA00022989"/>
    </source>
</evidence>
<sequence>MGCELDLNVVFETIKSPVAPSIGFFTQFCLMPTIAYVIAQTIFVPAGLSSFALGLFVTACAPGGGASNFWTLLLGGNAHLSVTMTFLSMIASLVMMPLWMHLLGKQFLEGYNPEATIRVPYAKIVTSLLALVIPLLIGVAIQKWKPELAAKARKVMRPYVVIVLVFLIVFGSLANSYMFYLMSVPALVGGLLLPWCGFMFGCFTSIVLRQPPANVTAIAIETGIQNTGIAIMLLKFSFPEPDADISALIPVIVASFTPAPLLLGMLVHRIIKAMRKGNEDSANDQELGMNKESSPLEVVHSSSSSLSTRKSYLPKTDSDSTISIRPILKDYTDCPLLKGAPPNLTVEEQVNIVSEILSDVLTPGVVPR</sequence>
<evidence type="ECO:0000256" key="8">
    <source>
        <dbReference type="SAM" id="Phobius"/>
    </source>
</evidence>
<dbReference type="WBParaSite" id="L893_g32706.t1">
    <property type="protein sequence ID" value="L893_g32706.t1"/>
    <property type="gene ID" value="L893_g32706"/>
</dbReference>
<keyword evidence="3 8" id="KW-0812">Transmembrane</keyword>
<comment type="similarity">
    <text evidence="2">Belongs to the bile acid:sodium symporter (BASS) (TC 2.A.28) family.</text>
</comment>
<feature type="compositionally biased region" description="Low complexity" evidence="7">
    <location>
        <begin position="292"/>
        <end position="303"/>
    </location>
</feature>
<evidence type="ECO:0000256" key="1">
    <source>
        <dbReference type="ARBA" id="ARBA00004141"/>
    </source>
</evidence>
<organism evidence="9 10">
    <name type="scientific">Steinernema glaseri</name>
    <dbReference type="NCBI Taxonomy" id="37863"/>
    <lineage>
        <taxon>Eukaryota</taxon>
        <taxon>Metazoa</taxon>
        <taxon>Ecdysozoa</taxon>
        <taxon>Nematoda</taxon>
        <taxon>Chromadorea</taxon>
        <taxon>Rhabditida</taxon>
        <taxon>Tylenchina</taxon>
        <taxon>Panagrolaimomorpha</taxon>
        <taxon>Strongyloidoidea</taxon>
        <taxon>Steinernematidae</taxon>
        <taxon>Steinernema</taxon>
    </lineage>
</organism>
<evidence type="ECO:0000256" key="6">
    <source>
        <dbReference type="ARBA" id="ARBA00023136"/>
    </source>
</evidence>
<comment type="subcellular location">
    <subcellularLocation>
        <location evidence="1">Membrane</location>
        <topology evidence="1">Multi-pass membrane protein</topology>
    </subcellularLocation>
</comment>
<dbReference type="GO" id="GO:0015293">
    <property type="term" value="F:symporter activity"/>
    <property type="evidence" value="ECO:0007669"/>
    <property type="project" value="UniProtKB-KW"/>
</dbReference>
<dbReference type="Gene3D" id="1.20.1530.20">
    <property type="match status" value="1"/>
</dbReference>
<keyword evidence="4" id="KW-0769">Symport</keyword>
<dbReference type="AlphaFoldDB" id="A0A1I8A3R0"/>
<dbReference type="Proteomes" id="UP000095287">
    <property type="component" value="Unplaced"/>
</dbReference>
<feature type="transmembrane region" description="Helical" evidence="8">
    <location>
        <begin position="215"/>
        <end position="233"/>
    </location>
</feature>
<feature type="transmembrane region" description="Helical" evidence="8">
    <location>
        <begin position="186"/>
        <end position="208"/>
    </location>
</feature>
<dbReference type="Pfam" id="PF01758">
    <property type="entry name" value="SBF"/>
    <property type="match status" value="1"/>
</dbReference>
<evidence type="ECO:0000313" key="9">
    <source>
        <dbReference type="Proteomes" id="UP000095287"/>
    </source>
</evidence>
<feature type="transmembrane region" description="Helical" evidence="8">
    <location>
        <begin position="245"/>
        <end position="267"/>
    </location>
</feature>
<feature type="transmembrane region" description="Helical" evidence="8">
    <location>
        <begin position="120"/>
        <end position="139"/>
    </location>
</feature>
<dbReference type="GO" id="GO:0016020">
    <property type="term" value="C:membrane"/>
    <property type="evidence" value="ECO:0007669"/>
    <property type="project" value="UniProtKB-SubCell"/>
</dbReference>
<keyword evidence="6 8" id="KW-0472">Membrane</keyword>
<evidence type="ECO:0000256" key="4">
    <source>
        <dbReference type="ARBA" id="ARBA00022847"/>
    </source>
</evidence>
<accession>A0A1I8A3R0</accession>
<name>A0A1I8A3R0_9BILA</name>
<evidence type="ECO:0000256" key="3">
    <source>
        <dbReference type="ARBA" id="ARBA00022692"/>
    </source>
</evidence>
<feature type="transmembrane region" description="Helical" evidence="8">
    <location>
        <begin position="69"/>
        <end position="100"/>
    </location>
</feature>
<dbReference type="InterPro" id="IPR038770">
    <property type="entry name" value="Na+/solute_symporter_sf"/>
</dbReference>
<keyword evidence="4" id="KW-0813">Transport</keyword>
<keyword evidence="9" id="KW-1185">Reference proteome</keyword>
<dbReference type="InterPro" id="IPR004710">
    <property type="entry name" value="Bilac:Na_transpt"/>
</dbReference>
<dbReference type="PANTHER" id="PTHR10361:SF28">
    <property type="entry name" value="P3 PROTEIN-RELATED"/>
    <property type="match status" value="1"/>
</dbReference>
<reference evidence="10" key="1">
    <citation type="submission" date="2016-11" db="UniProtKB">
        <authorList>
            <consortium name="WormBaseParasite"/>
        </authorList>
    </citation>
    <scope>IDENTIFICATION</scope>
</reference>
<keyword evidence="5 8" id="KW-1133">Transmembrane helix</keyword>
<evidence type="ECO:0000256" key="7">
    <source>
        <dbReference type="SAM" id="MobiDB-lite"/>
    </source>
</evidence>
<feature type="region of interest" description="Disordered" evidence="7">
    <location>
        <begin position="281"/>
        <end position="303"/>
    </location>
</feature>